<protein>
    <recommendedName>
        <fullName evidence="4">Capsule assembly Wzi family protein</fullName>
    </recommendedName>
</protein>
<feature type="chain" id="PRO_5008260131" description="Capsule assembly Wzi family protein" evidence="1">
    <location>
        <begin position="26"/>
        <end position="494"/>
    </location>
</feature>
<reference evidence="2 3" key="1">
    <citation type="submission" date="2016-06" db="EMBL/GenBank/DDBJ databases">
        <title>Complete genome sequence of a deep-branching marine Gamma Proteobacterium Woeseia oceani type strain XK5.</title>
        <authorList>
            <person name="Mu D."/>
            <person name="Du Z."/>
        </authorList>
    </citation>
    <scope>NUCLEOTIDE SEQUENCE [LARGE SCALE GENOMIC DNA]</scope>
    <source>
        <strain evidence="2 3">XK5</strain>
    </source>
</reference>
<accession>A0A193LEP0</accession>
<dbReference type="EMBL" id="CP016268">
    <property type="protein sequence ID" value="ANO50921.1"/>
    <property type="molecule type" value="Genomic_DNA"/>
</dbReference>
<evidence type="ECO:0000313" key="2">
    <source>
        <dbReference type="EMBL" id="ANO50921.1"/>
    </source>
</evidence>
<organism evidence="2 3">
    <name type="scientific">Woeseia oceani</name>
    <dbReference type="NCBI Taxonomy" id="1548547"/>
    <lineage>
        <taxon>Bacteria</taxon>
        <taxon>Pseudomonadati</taxon>
        <taxon>Pseudomonadota</taxon>
        <taxon>Gammaproteobacteria</taxon>
        <taxon>Woeseiales</taxon>
        <taxon>Woeseiaceae</taxon>
        <taxon>Woeseia</taxon>
    </lineage>
</organism>
<sequence length="494" mass="55063">MIRIRVWPALQALVCILTAAMPVDAAMLVSPGNSVLRHDLRFLDDRGIIRMPLSAWPISQADIERALKAVDDASLSVAELAAMNRIRDRLHFERRGARVSYGLSLASNPREIRAFADTPRDESNAVVGLEWSGERVAVSLQAGYAANPVDEDEYRLDDSWVGFLLGNWIFSAGWQQRWWGPGHDGSLIMSTNARPMPALSMQRNSSEAFDNRWFGWIGPWTASVFMAGLDDERGINDALLFGFRFTFRPTENVEIGLSRSAQWCGIGRPCDGSTLLDLLAGKDNRGVNVGPEDEPGNQLAGIDMRWRLPTEQPLAVYMQWIAEDTRRGGPELGSWLRLAGLEYRGNASSWQHVSHIEIAETSCRRGGLGFSDNNPGCAYEHGIYRSGYRYRGRSIGHGVDGDGLTYSLGTTLLQSTDRSWDAKIRYSEINRLGANSAMHSISATGIEQFDLFIRHNRQISSGEISLGLGWLKRIDSIDQGREDDLQAFLQWQSN</sequence>
<dbReference type="InterPro" id="IPR026950">
    <property type="entry name" value="Caps_assemb_Wzi"/>
</dbReference>
<feature type="signal peptide" evidence="1">
    <location>
        <begin position="1"/>
        <end position="25"/>
    </location>
</feature>
<gene>
    <name evidence="2" type="ORF">BA177_06625</name>
</gene>
<proteinExistence type="predicted"/>
<dbReference type="Pfam" id="PF14052">
    <property type="entry name" value="Caps_assemb_Wzi"/>
    <property type="match status" value="1"/>
</dbReference>
<dbReference type="AlphaFoldDB" id="A0A193LEP0"/>
<evidence type="ECO:0008006" key="4">
    <source>
        <dbReference type="Google" id="ProtNLM"/>
    </source>
</evidence>
<keyword evidence="1" id="KW-0732">Signal</keyword>
<dbReference type="Proteomes" id="UP000092695">
    <property type="component" value="Chromosome"/>
</dbReference>
<dbReference type="KEGG" id="woc:BA177_06625"/>
<dbReference type="STRING" id="1548547.BA177_06625"/>
<dbReference type="InterPro" id="IPR038636">
    <property type="entry name" value="Wzi_sf"/>
</dbReference>
<name>A0A193LEP0_9GAMM</name>
<keyword evidence="3" id="KW-1185">Reference proteome</keyword>
<dbReference type="Gene3D" id="2.40.160.130">
    <property type="entry name" value="Capsule assembly protein Wzi"/>
    <property type="match status" value="1"/>
</dbReference>
<evidence type="ECO:0000313" key="3">
    <source>
        <dbReference type="Proteomes" id="UP000092695"/>
    </source>
</evidence>
<evidence type="ECO:0000256" key="1">
    <source>
        <dbReference type="SAM" id="SignalP"/>
    </source>
</evidence>